<evidence type="ECO:0000256" key="2">
    <source>
        <dbReference type="ARBA" id="ARBA00022475"/>
    </source>
</evidence>
<comment type="subcellular location">
    <subcellularLocation>
        <location evidence="1">Cell membrane</location>
        <topology evidence="1">Multi-pass membrane protein</topology>
    </subcellularLocation>
</comment>
<accession>A0A8S4NT82</accession>
<keyword evidence="4 11" id="KW-1133">Transmembrane helix</keyword>
<feature type="transmembrane region" description="Helical" evidence="11">
    <location>
        <begin position="298"/>
        <end position="319"/>
    </location>
</feature>
<dbReference type="GO" id="GO:0004930">
    <property type="term" value="F:G protein-coupled receptor activity"/>
    <property type="evidence" value="ECO:0007669"/>
    <property type="project" value="UniProtKB-KW"/>
</dbReference>
<dbReference type="InterPro" id="IPR017452">
    <property type="entry name" value="GPCR_Rhodpsn_7TM"/>
</dbReference>
<dbReference type="Proteomes" id="UP000749559">
    <property type="component" value="Unassembled WGS sequence"/>
</dbReference>
<dbReference type="Gene3D" id="1.20.1070.10">
    <property type="entry name" value="Rhodopsin 7-helix transmembrane proteins"/>
    <property type="match status" value="1"/>
</dbReference>
<gene>
    <name evidence="13" type="ORF">OFUS_LOCUS9650</name>
</gene>
<keyword evidence="8 9" id="KW-0807">Transducer</keyword>
<evidence type="ECO:0000313" key="13">
    <source>
        <dbReference type="EMBL" id="CAH1783302.1"/>
    </source>
</evidence>
<dbReference type="PANTHER" id="PTHR24249">
    <property type="entry name" value="HISTAMINE RECEPTOR-RELATED G-PROTEIN COUPLED RECEPTOR"/>
    <property type="match status" value="1"/>
</dbReference>
<dbReference type="CDD" id="cd00637">
    <property type="entry name" value="7tm_classA_rhodopsin-like"/>
    <property type="match status" value="1"/>
</dbReference>
<evidence type="ECO:0000256" key="5">
    <source>
        <dbReference type="ARBA" id="ARBA00023040"/>
    </source>
</evidence>
<feature type="transmembrane region" description="Helical" evidence="11">
    <location>
        <begin position="74"/>
        <end position="95"/>
    </location>
</feature>
<dbReference type="EMBL" id="CAIIXF020000005">
    <property type="protein sequence ID" value="CAH1783302.1"/>
    <property type="molecule type" value="Genomic_DNA"/>
</dbReference>
<feature type="region of interest" description="Disordered" evidence="10">
    <location>
        <begin position="271"/>
        <end position="290"/>
    </location>
</feature>
<feature type="transmembrane region" description="Helical" evidence="11">
    <location>
        <begin position="205"/>
        <end position="227"/>
    </location>
</feature>
<keyword evidence="5 9" id="KW-0297">G-protein coupled receptor</keyword>
<evidence type="ECO:0000256" key="7">
    <source>
        <dbReference type="ARBA" id="ARBA00023170"/>
    </source>
</evidence>
<evidence type="ECO:0000256" key="6">
    <source>
        <dbReference type="ARBA" id="ARBA00023136"/>
    </source>
</evidence>
<feature type="transmembrane region" description="Helical" evidence="11">
    <location>
        <begin position="152"/>
        <end position="173"/>
    </location>
</feature>
<keyword evidence="14" id="KW-1185">Reference proteome</keyword>
<proteinExistence type="inferred from homology"/>
<dbReference type="OrthoDB" id="9902777at2759"/>
<keyword evidence="6 11" id="KW-0472">Membrane</keyword>
<keyword evidence="2" id="KW-1003">Cell membrane</keyword>
<dbReference type="GO" id="GO:0005886">
    <property type="term" value="C:plasma membrane"/>
    <property type="evidence" value="ECO:0007669"/>
    <property type="project" value="UniProtKB-SubCell"/>
</dbReference>
<dbReference type="PROSITE" id="PS50262">
    <property type="entry name" value="G_PROTEIN_RECEP_F1_2"/>
    <property type="match status" value="1"/>
</dbReference>
<dbReference type="InterPro" id="IPR000276">
    <property type="entry name" value="GPCR_Rhodpsn"/>
</dbReference>
<dbReference type="AlphaFoldDB" id="A0A8S4NT82"/>
<keyword evidence="3 9" id="KW-0812">Transmembrane</keyword>
<evidence type="ECO:0000256" key="8">
    <source>
        <dbReference type="ARBA" id="ARBA00023224"/>
    </source>
</evidence>
<evidence type="ECO:0000256" key="4">
    <source>
        <dbReference type="ARBA" id="ARBA00022989"/>
    </source>
</evidence>
<evidence type="ECO:0000256" key="10">
    <source>
        <dbReference type="SAM" id="MobiDB-lite"/>
    </source>
</evidence>
<evidence type="ECO:0000256" key="1">
    <source>
        <dbReference type="ARBA" id="ARBA00004651"/>
    </source>
</evidence>
<dbReference type="InterPro" id="IPR050569">
    <property type="entry name" value="TAAR"/>
</dbReference>
<keyword evidence="7 9" id="KW-0675">Receptor</keyword>
<feature type="transmembrane region" description="Helical" evidence="11">
    <location>
        <begin position="39"/>
        <end position="62"/>
    </location>
</feature>
<dbReference type="SUPFAM" id="SSF81321">
    <property type="entry name" value="Family A G protein-coupled receptor-like"/>
    <property type="match status" value="1"/>
</dbReference>
<dbReference type="Pfam" id="PF00001">
    <property type="entry name" value="7tm_1"/>
    <property type="match status" value="1"/>
</dbReference>
<dbReference type="PRINTS" id="PR00237">
    <property type="entry name" value="GPCRRHODOPSN"/>
</dbReference>
<protein>
    <recommendedName>
        <fullName evidence="12">G-protein coupled receptors family 1 profile domain-containing protein</fullName>
    </recommendedName>
</protein>
<feature type="domain" description="G-protein coupled receptors family 1 profile" evidence="12">
    <location>
        <begin position="56"/>
        <end position="313"/>
    </location>
</feature>
<feature type="transmembrane region" description="Helical" evidence="11">
    <location>
        <begin position="115"/>
        <end position="140"/>
    </location>
</feature>
<evidence type="ECO:0000256" key="9">
    <source>
        <dbReference type="RuleBase" id="RU000688"/>
    </source>
</evidence>
<name>A0A8S4NT82_OWEFU</name>
<evidence type="ECO:0000313" key="14">
    <source>
        <dbReference type="Proteomes" id="UP000749559"/>
    </source>
</evidence>
<dbReference type="PROSITE" id="PS00237">
    <property type="entry name" value="G_PROTEIN_RECEP_F1_1"/>
    <property type="match status" value="1"/>
</dbReference>
<feature type="compositionally biased region" description="Polar residues" evidence="10">
    <location>
        <begin position="271"/>
        <end position="284"/>
    </location>
</feature>
<sequence>MENVEIFYCNETEFMVSITVNMTDATFINSLRQITEQSLDILCIYATILFIISLIGNTTFIVTVWRSYQLHNTAYYYVSSLAMVDILVAMVYMIQCLSQRFMTLAEFLETLTCKMLGIFSTYLVVIEFSTIGLVTLERYFMICYPYTHQEKLMLRFPGFFIAGLWSLGFIIYISPVFVNPGFVYNGCIQRCLPYWIPGSISLLEIVPLGIFMHILLLCYIRIGIAVYRANKHIKATMVTPQPLSPSQETQIDEPQTDGYNMNTIDGNSAKITNNADKGPQSQAKQDNKKIRKSGSKGIKVIVLITVIYFILWFVPIFSVVVARNFALAIFGDAFYFLSTATVLPIYGIFDTRFKMCLRKTFGCNKGHISTP</sequence>
<evidence type="ECO:0000256" key="11">
    <source>
        <dbReference type="SAM" id="Phobius"/>
    </source>
</evidence>
<comment type="caution">
    <text evidence="13">The sequence shown here is derived from an EMBL/GenBank/DDBJ whole genome shotgun (WGS) entry which is preliminary data.</text>
</comment>
<evidence type="ECO:0000259" key="12">
    <source>
        <dbReference type="PROSITE" id="PS50262"/>
    </source>
</evidence>
<reference evidence="13" key="1">
    <citation type="submission" date="2022-03" db="EMBL/GenBank/DDBJ databases">
        <authorList>
            <person name="Martin C."/>
        </authorList>
    </citation>
    <scope>NUCLEOTIDE SEQUENCE</scope>
</reference>
<evidence type="ECO:0000256" key="3">
    <source>
        <dbReference type="ARBA" id="ARBA00022692"/>
    </source>
</evidence>
<organism evidence="13 14">
    <name type="scientific">Owenia fusiformis</name>
    <name type="common">Polychaete worm</name>
    <dbReference type="NCBI Taxonomy" id="6347"/>
    <lineage>
        <taxon>Eukaryota</taxon>
        <taxon>Metazoa</taxon>
        <taxon>Spiralia</taxon>
        <taxon>Lophotrochozoa</taxon>
        <taxon>Annelida</taxon>
        <taxon>Polychaeta</taxon>
        <taxon>Sedentaria</taxon>
        <taxon>Canalipalpata</taxon>
        <taxon>Sabellida</taxon>
        <taxon>Oweniida</taxon>
        <taxon>Oweniidae</taxon>
        <taxon>Owenia</taxon>
    </lineage>
</organism>
<comment type="similarity">
    <text evidence="9">Belongs to the G-protein coupled receptor 1 family.</text>
</comment>
<feature type="transmembrane region" description="Helical" evidence="11">
    <location>
        <begin position="325"/>
        <end position="349"/>
    </location>
</feature>